<dbReference type="InterPro" id="IPR027304">
    <property type="entry name" value="Trigger_fact/SurA_dom_sf"/>
</dbReference>
<comment type="caution">
    <text evidence="6">The sequence shown here is derived from an EMBL/GenBank/DDBJ whole genome shotgun (WGS) entry which is preliminary data.</text>
</comment>
<dbReference type="SUPFAM" id="SSF109998">
    <property type="entry name" value="Triger factor/SurA peptide-binding domain-like"/>
    <property type="match status" value="1"/>
</dbReference>
<evidence type="ECO:0000256" key="4">
    <source>
        <dbReference type="SAM" id="SignalP"/>
    </source>
</evidence>
<dbReference type="EC" id="5.2.1.8" evidence="6"/>
<dbReference type="PROSITE" id="PS50198">
    <property type="entry name" value="PPIC_PPIASE_2"/>
    <property type="match status" value="1"/>
</dbReference>
<name>A0A9X2SDK2_9BACL</name>
<dbReference type="Pfam" id="PF13616">
    <property type="entry name" value="Rotamase_3"/>
    <property type="match status" value="1"/>
</dbReference>
<feature type="chain" id="PRO_5040955582" evidence="4">
    <location>
        <begin position="29"/>
        <end position="375"/>
    </location>
</feature>
<feature type="coiled-coil region" evidence="2">
    <location>
        <begin position="101"/>
        <end position="128"/>
    </location>
</feature>
<evidence type="ECO:0000313" key="7">
    <source>
        <dbReference type="Proteomes" id="UP001141950"/>
    </source>
</evidence>
<keyword evidence="4" id="KW-0732">Signal</keyword>
<feature type="region of interest" description="Disordered" evidence="3">
    <location>
        <begin position="323"/>
        <end position="375"/>
    </location>
</feature>
<dbReference type="Proteomes" id="UP001141950">
    <property type="component" value="Unassembled WGS sequence"/>
</dbReference>
<dbReference type="PANTHER" id="PTHR47245:SF2">
    <property type="entry name" value="PEPTIDYL-PROLYL CIS-TRANS ISOMERASE HP_0175-RELATED"/>
    <property type="match status" value="1"/>
</dbReference>
<dbReference type="EMBL" id="JANIPJ010000024">
    <property type="protein sequence ID" value="MCR2807202.1"/>
    <property type="molecule type" value="Genomic_DNA"/>
</dbReference>
<evidence type="ECO:0000259" key="5">
    <source>
        <dbReference type="PROSITE" id="PS50198"/>
    </source>
</evidence>
<dbReference type="AlphaFoldDB" id="A0A9X2SDK2"/>
<feature type="coiled-coil region" evidence="2">
    <location>
        <begin position="198"/>
        <end position="225"/>
    </location>
</feature>
<sequence length="375" mass="41209">MFHSTRKSAWRRTALLIASAVLAMTMLAACGGDKGHSLEFKGVGDGEVVATYKGGQVTQAELDKYLSLFVLSQPAYESIVEVPEFKKALLEQYVSYKILGAQASEDSLKAARKQVDEQLQQFKDYKKQDETFAAEVKEKKITDEDMGTFLLLNAATIEHMNSKVTDEDITKSYETMKNDFTIVSARHILVATSETDPTTQESKELRTLEEALARAKEAKAKLDAGGDWTELAKQYSDDGGSKENGGLYENATAGQWVEAFKKAAIEQEVGVIGEPVETEYGYHVIKVEKREEKTYDQLSDDQKEQVKSAAAYTYMETFMTEEMPKQELNITLPEPETEEGEAGTEGDAGTEGESNAGAAEGDASGNTAASDEKKE</sequence>
<dbReference type="InterPro" id="IPR046357">
    <property type="entry name" value="PPIase_dom_sf"/>
</dbReference>
<dbReference type="SUPFAM" id="SSF54534">
    <property type="entry name" value="FKBP-like"/>
    <property type="match status" value="1"/>
</dbReference>
<feature type="signal peptide" evidence="4">
    <location>
        <begin position="1"/>
        <end position="28"/>
    </location>
</feature>
<organism evidence="6 7">
    <name type="scientific">Paenibacillus soyae</name>
    <dbReference type="NCBI Taxonomy" id="2969249"/>
    <lineage>
        <taxon>Bacteria</taxon>
        <taxon>Bacillati</taxon>
        <taxon>Bacillota</taxon>
        <taxon>Bacilli</taxon>
        <taxon>Bacillales</taxon>
        <taxon>Paenibacillaceae</taxon>
        <taxon>Paenibacillus</taxon>
    </lineage>
</organism>
<accession>A0A9X2SDK2</accession>
<evidence type="ECO:0000256" key="2">
    <source>
        <dbReference type="SAM" id="Coils"/>
    </source>
</evidence>
<evidence type="ECO:0000256" key="3">
    <source>
        <dbReference type="SAM" id="MobiDB-lite"/>
    </source>
</evidence>
<keyword evidence="1 6" id="KW-0413">Isomerase</keyword>
<feature type="compositionally biased region" description="Acidic residues" evidence="3">
    <location>
        <begin position="335"/>
        <end position="350"/>
    </location>
</feature>
<feature type="domain" description="PpiC" evidence="5">
    <location>
        <begin position="183"/>
        <end position="289"/>
    </location>
</feature>
<proteinExistence type="predicted"/>
<reference evidence="6" key="1">
    <citation type="submission" date="2022-08" db="EMBL/GenBank/DDBJ databases">
        <title>The genomic sequence of strain Paenibacillus sp. SCIV0701.</title>
        <authorList>
            <person name="Zhao H."/>
        </authorList>
    </citation>
    <scope>NUCLEOTIDE SEQUENCE</scope>
    <source>
        <strain evidence="6">SCIV0701</strain>
    </source>
</reference>
<keyword evidence="2" id="KW-0175">Coiled coil</keyword>
<dbReference type="PROSITE" id="PS51257">
    <property type="entry name" value="PROKAR_LIPOPROTEIN"/>
    <property type="match status" value="1"/>
</dbReference>
<dbReference type="Gene3D" id="3.10.50.40">
    <property type="match status" value="1"/>
</dbReference>
<gene>
    <name evidence="6" type="ORF">NQZ67_25275</name>
</gene>
<protein>
    <submittedName>
        <fullName evidence="6">Peptidylprolyl isomerase</fullName>
        <ecNumber evidence="6">5.2.1.8</ecNumber>
    </submittedName>
</protein>
<dbReference type="PANTHER" id="PTHR47245">
    <property type="entry name" value="PEPTIDYLPROLYL ISOMERASE"/>
    <property type="match status" value="1"/>
</dbReference>
<dbReference type="RefSeq" id="WP_257451442.1">
    <property type="nucleotide sequence ID" value="NZ_JANIPJ010000024.1"/>
</dbReference>
<keyword evidence="7" id="KW-1185">Reference proteome</keyword>
<keyword evidence="1" id="KW-0697">Rotamase</keyword>
<evidence type="ECO:0000313" key="6">
    <source>
        <dbReference type="EMBL" id="MCR2807202.1"/>
    </source>
</evidence>
<dbReference type="InterPro" id="IPR000297">
    <property type="entry name" value="PPIase_PpiC"/>
</dbReference>
<dbReference type="GO" id="GO:0003755">
    <property type="term" value="F:peptidyl-prolyl cis-trans isomerase activity"/>
    <property type="evidence" value="ECO:0007669"/>
    <property type="project" value="UniProtKB-KW"/>
</dbReference>
<evidence type="ECO:0000256" key="1">
    <source>
        <dbReference type="PROSITE-ProRule" id="PRU00278"/>
    </source>
</evidence>
<dbReference type="InterPro" id="IPR050245">
    <property type="entry name" value="PrsA_foldase"/>
</dbReference>